<dbReference type="SUPFAM" id="SSF103515">
    <property type="entry name" value="Autotransporter"/>
    <property type="match status" value="1"/>
</dbReference>
<dbReference type="PANTHER" id="PTHR35037">
    <property type="entry name" value="C-TERMINAL REGION OF AIDA-LIKE PROTEIN"/>
    <property type="match status" value="1"/>
</dbReference>
<dbReference type="InterPro" id="IPR005546">
    <property type="entry name" value="Autotransporte_beta"/>
</dbReference>
<sequence>MKLEASKQKFKKSFIISLFFSILYTSPLLAVDYVYDKTKLTDDEITRLKKLRDRNSEYWKDDLFRIDIPKETGLRHDIEGAAKGNFSYPIFYIPTDDKPIDPDKKISFFDSPYTPGYTAAFVQGFGVKERNGYTEEQAKKYIDELRTKLKTAPIIAAAQLGYFQLNDGSGDSWLYNYYRNDIFNSYGEIKHSNINSEILAVGNVADLYYKHFIRNPFIYVDWSIFSLPLPRLKVSENSHVIGQIIHLYRLDLEDSLWEPRWDSDVSYLNLFNSHIRFNTKNDSLVVGESRIRPTPDNALNTEKYLKSQFSDTGYHSSVRSTYIGYPSIRFAYDLSEREADKPVLTLKSKVTGKTAIVFEEKALNNLKNLTYRQLIKTETDVEPDAFFLLEEYKKGRYRLFLRQCPNGFCIGVEKLAIPTHLVASYAQQAQAANTLFNLRLNDKNSDIFDRTLPRKGLWLRVIDGHSNQWVQGKTAPVEGYRKGVQLGGEVFTWQNESNQLSVGLMSGQAEQRSTFRNPDTDNLTTGNVKGFGAGVYATWHQLQDKQTGAYADSWVQYQRFRHRINTEDATERFTSKGITASIEAGYNALLAEHFTKKGNSLRVYLQPQAQLTYLGVNGKFSDSENAHVNLLGSRQLQTRVGVQAKAQFSLYKNIAIEPFAAVNALYHNKPFGVEIDGERRVINNKTAIESQLGVAVKIKSHLTLQATFNRQTGKHHQAKQGALNLQWTF</sequence>
<dbReference type="Pfam" id="PF03797">
    <property type="entry name" value="Autotransporter"/>
    <property type="match status" value="1"/>
</dbReference>
<dbReference type="AlphaFoldDB" id="C6SDA1"/>
<dbReference type="EMBL" id="AM889137">
    <property type="protein sequence ID" value="CBA06853.1"/>
    <property type="molecule type" value="Genomic_DNA"/>
</dbReference>
<dbReference type="PROSITE" id="PS51208">
    <property type="entry name" value="AUTOTRANSPORTER"/>
    <property type="match status" value="1"/>
</dbReference>
<dbReference type="Gene3D" id="2.40.128.130">
    <property type="entry name" value="Autotransporter beta-domain"/>
    <property type="match status" value="1"/>
</dbReference>
<organism evidence="2">
    <name type="scientific">Neisseria meningitidis alpha153</name>
    <dbReference type="NCBI Taxonomy" id="663926"/>
    <lineage>
        <taxon>Bacteria</taxon>
        <taxon>Pseudomonadati</taxon>
        <taxon>Pseudomonadota</taxon>
        <taxon>Betaproteobacteria</taxon>
        <taxon>Neisseriales</taxon>
        <taxon>Neisseriaceae</taxon>
        <taxon>Neisseria</taxon>
    </lineage>
</organism>
<gene>
    <name evidence="2" type="primary">yapH3</name>
    <name evidence="2" type="ORF">NME_1269</name>
</gene>
<dbReference type="InterPro" id="IPR051551">
    <property type="entry name" value="Autotransporter_adhesion"/>
</dbReference>
<protein>
    <submittedName>
        <fullName evidence="2">Putative autotransporter protein</fullName>
    </submittedName>
</protein>
<evidence type="ECO:0000313" key="2">
    <source>
        <dbReference type="EMBL" id="CBA06853.1"/>
    </source>
</evidence>
<name>C6SDA1_NEIME</name>
<feature type="domain" description="Autotransporter" evidence="1">
    <location>
        <begin position="450"/>
        <end position="729"/>
    </location>
</feature>
<dbReference type="InterPro" id="IPR006315">
    <property type="entry name" value="OM_autotransptr_brl_dom"/>
</dbReference>
<dbReference type="InterPro" id="IPR036709">
    <property type="entry name" value="Autotransporte_beta_dom_sf"/>
</dbReference>
<dbReference type="PANTHER" id="PTHR35037:SF3">
    <property type="entry name" value="C-TERMINAL REGION OF AIDA-LIKE PROTEIN"/>
    <property type="match status" value="1"/>
</dbReference>
<dbReference type="GO" id="GO:0019867">
    <property type="term" value="C:outer membrane"/>
    <property type="evidence" value="ECO:0007669"/>
    <property type="project" value="InterPro"/>
</dbReference>
<dbReference type="SMART" id="SM00869">
    <property type="entry name" value="Autotransporter"/>
    <property type="match status" value="1"/>
</dbReference>
<proteinExistence type="predicted"/>
<dbReference type="NCBIfam" id="TIGR01414">
    <property type="entry name" value="autotrans_barl"/>
    <property type="match status" value="1"/>
</dbReference>
<reference evidence="2" key="1">
    <citation type="journal article" date="2008" name="Proc. Natl. Acad. Sci. U.S.A.">
        <title>Whole-genome comparison of disease and carriage strains provides insights into virulence evolution in Neisseria meningitidis.</title>
        <authorList>
            <person name="Schoen C."/>
            <person name="Blom J."/>
            <person name="Claus H."/>
            <person name="Schramm-Glueck A."/>
            <person name="Brandt P."/>
            <person name="Mueller T."/>
            <person name="Goesmann A."/>
            <person name="Joseph B."/>
            <person name="Konietzny S."/>
            <person name="Kurzai O."/>
            <person name="Schmitt C."/>
            <person name="Friedrich T."/>
            <person name="Linke B."/>
            <person name="Vogel U."/>
            <person name="Frosch M."/>
        </authorList>
    </citation>
    <scope>NUCLEOTIDE SEQUENCE</scope>
    <source>
        <strain evidence="2">Alpha153</strain>
    </source>
</reference>
<accession>C6SDA1</accession>
<evidence type="ECO:0000259" key="1">
    <source>
        <dbReference type="PROSITE" id="PS51208"/>
    </source>
</evidence>